<dbReference type="PROSITE" id="PS51192">
    <property type="entry name" value="HELICASE_ATP_BIND_1"/>
    <property type="match status" value="1"/>
</dbReference>
<proteinExistence type="predicted"/>
<dbReference type="GO" id="GO:0016787">
    <property type="term" value="F:hydrolase activity"/>
    <property type="evidence" value="ECO:0007669"/>
    <property type="project" value="InterPro"/>
</dbReference>
<dbReference type="InterPro" id="IPR006935">
    <property type="entry name" value="Helicase/UvrB_N"/>
</dbReference>
<organism evidence="2">
    <name type="scientific">viral metagenome</name>
    <dbReference type="NCBI Taxonomy" id="1070528"/>
    <lineage>
        <taxon>unclassified sequences</taxon>
        <taxon>metagenomes</taxon>
        <taxon>organismal metagenomes</taxon>
    </lineage>
</organism>
<evidence type="ECO:0000259" key="1">
    <source>
        <dbReference type="PROSITE" id="PS51192"/>
    </source>
</evidence>
<accession>A0A6C0JAW7</accession>
<dbReference type="AlphaFoldDB" id="A0A6C0JAW7"/>
<reference evidence="2" key="1">
    <citation type="journal article" date="2020" name="Nature">
        <title>Giant virus diversity and host interactions through global metagenomics.</title>
        <authorList>
            <person name="Schulz F."/>
            <person name="Roux S."/>
            <person name="Paez-Espino D."/>
            <person name="Jungbluth S."/>
            <person name="Walsh D.A."/>
            <person name="Denef V.J."/>
            <person name="McMahon K.D."/>
            <person name="Konstantinidis K.T."/>
            <person name="Eloe-Fadrosh E.A."/>
            <person name="Kyrpides N.C."/>
            <person name="Woyke T."/>
        </authorList>
    </citation>
    <scope>NUCLEOTIDE SEQUENCE</scope>
    <source>
        <strain evidence="2">GVMAG-M-3300025880-56</strain>
    </source>
</reference>
<protein>
    <recommendedName>
        <fullName evidence="1">Helicase ATP-binding domain-containing protein</fullName>
    </recommendedName>
</protein>
<sequence length="374" mass="43882">MISLNNVTKKFENLEFKVPNGFSPIGYCKPEKFLQTEQIWDPKITLYAHQQNLLNKLNNKCILLNCYTGFGKTIFSLFLSSYFNHTLIIVPLKIVYKQWKRYIDNLNVNFYTTIDIKKITPSITLVMAPTLNNRLSGILDKLKKYNLVIIDECHLRENSIYSTILPNIVTDRLLGLTATLSSNDDLSQHYFSQTIKVSYKKIFFYKFISTNFTPENVKMMYYKGRYVVDYTNLLKQTTKNKDRMDHIINIIKDVIYQKKALILVKNVNTVKTIFKFLIENNTSQSIGFVCGSKEVPDLLPDILISTYQKLSVGFDTNKYNILILLDNIKDIRQSEGRLRNENFSIYDFYDNHPVFLNHKREREKWYKLRGGIIL</sequence>
<dbReference type="Gene3D" id="3.40.50.300">
    <property type="entry name" value="P-loop containing nucleotide triphosphate hydrolases"/>
    <property type="match status" value="2"/>
</dbReference>
<dbReference type="Pfam" id="PF04851">
    <property type="entry name" value="ResIII"/>
    <property type="match status" value="1"/>
</dbReference>
<name>A0A6C0JAW7_9ZZZZ</name>
<dbReference type="EMBL" id="MN740350">
    <property type="protein sequence ID" value="QHU01941.1"/>
    <property type="molecule type" value="Genomic_DNA"/>
</dbReference>
<evidence type="ECO:0000313" key="2">
    <source>
        <dbReference type="EMBL" id="QHU01941.1"/>
    </source>
</evidence>
<dbReference type="InterPro" id="IPR014001">
    <property type="entry name" value="Helicase_ATP-bd"/>
</dbReference>
<dbReference type="SUPFAM" id="SSF52540">
    <property type="entry name" value="P-loop containing nucleoside triphosphate hydrolases"/>
    <property type="match status" value="2"/>
</dbReference>
<dbReference type="GO" id="GO:0003677">
    <property type="term" value="F:DNA binding"/>
    <property type="evidence" value="ECO:0007669"/>
    <property type="project" value="InterPro"/>
</dbReference>
<dbReference type="SMART" id="SM00487">
    <property type="entry name" value="DEXDc"/>
    <property type="match status" value="1"/>
</dbReference>
<feature type="domain" description="Helicase ATP-binding" evidence="1">
    <location>
        <begin position="53"/>
        <end position="198"/>
    </location>
</feature>
<dbReference type="GO" id="GO:0005524">
    <property type="term" value="F:ATP binding"/>
    <property type="evidence" value="ECO:0007669"/>
    <property type="project" value="InterPro"/>
</dbReference>
<dbReference type="InterPro" id="IPR027417">
    <property type="entry name" value="P-loop_NTPase"/>
</dbReference>